<accession>A9DDN6</accession>
<feature type="chain" id="PRO_5002737394" evidence="2">
    <location>
        <begin position="20"/>
        <end position="192"/>
    </location>
</feature>
<gene>
    <name evidence="3" type="ORF">HPDFL43_03304</name>
</gene>
<dbReference type="AlphaFoldDB" id="A9DDN6"/>
<dbReference type="HOGENOM" id="CLU_133273_0_0_5"/>
<keyword evidence="2" id="KW-0732">Signal</keyword>
<reference evidence="3 4" key="1">
    <citation type="submission" date="2007-10" db="EMBL/GenBank/DDBJ databases">
        <authorList>
            <person name="Wagner-Dobler I."/>
            <person name="Ferriera S."/>
            <person name="Johnson J."/>
            <person name="Kravitz S."/>
            <person name="Beeson K."/>
            <person name="Sutton G."/>
            <person name="Rogers Y.-H."/>
            <person name="Friedman R."/>
            <person name="Frazier M."/>
            <person name="Venter J.C."/>
        </authorList>
    </citation>
    <scope>NUCLEOTIDE SEQUENCE [LARGE SCALE GENOMIC DNA]</scope>
    <source>
        <strain evidence="3 4">DFL-43</strain>
    </source>
</reference>
<name>A9DDN6_HOEPD</name>
<sequence>MLRLITALSLCAVASAANAASVEAFKPTSSTRNSIIEIGCPPCVLAAQKAAAEAEVKLAPGEQIFEVRDVGGEKMIYRTEGWLGGSPVTMVSKATEANLAALGIGEAETDVADAPATEDGVVAADEVQTADVAKEPAVTEPALVAPRLIEQPLFEPVIANSAPGIDTDATTSAVQEKAAKPFDPSTFELRLN</sequence>
<keyword evidence="4" id="KW-1185">Reference proteome</keyword>
<evidence type="ECO:0000313" key="4">
    <source>
        <dbReference type="Proteomes" id="UP000004291"/>
    </source>
</evidence>
<dbReference type="Proteomes" id="UP000004291">
    <property type="component" value="Chromosome"/>
</dbReference>
<evidence type="ECO:0000256" key="2">
    <source>
        <dbReference type="SAM" id="SignalP"/>
    </source>
</evidence>
<evidence type="ECO:0000313" key="3">
    <source>
        <dbReference type="EMBL" id="EDQ32104.1"/>
    </source>
</evidence>
<organism evidence="3 4">
    <name type="scientific">Hoeflea phototrophica (strain DSM 17068 / NCIMB 14078 / DFL-43)</name>
    <dbReference type="NCBI Taxonomy" id="411684"/>
    <lineage>
        <taxon>Bacteria</taxon>
        <taxon>Pseudomonadati</taxon>
        <taxon>Pseudomonadota</taxon>
        <taxon>Alphaproteobacteria</taxon>
        <taxon>Hyphomicrobiales</taxon>
        <taxon>Rhizobiaceae</taxon>
        <taxon>Hoeflea</taxon>
    </lineage>
</organism>
<feature type="signal peptide" evidence="2">
    <location>
        <begin position="1"/>
        <end position="19"/>
    </location>
</feature>
<feature type="region of interest" description="Disordered" evidence="1">
    <location>
        <begin position="161"/>
        <end position="192"/>
    </location>
</feature>
<proteinExistence type="predicted"/>
<reference evidence="3 4" key="2">
    <citation type="submission" date="2012-06" db="EMBL/GenBank/DDBJ databases">
        <authorList>
            <person name="Fiebig A."/>
        </authorList>
    </citation>
    <scope>NUCLEOTIDE SEQUENCE [LARGE SCALE GENOMIC DNA]</scope>
    <source>
        <strain evidence="3 4">DFL-43</strain>
    </source>
</reference>
<protein>
    <submittedName>
        <fullName evidence="3">Uncharacterized protein</fullName>
    </submittedName>
</protein>
<dbReference type="InterPro" id="IPR049748">
    <property type="entry name" value="HPE1-like_N_CxxC"/>
</dbReference>
<evidence type="ECO:0000256" key="1">
    <source>
        <dbReference type="SAM" id="MobiDB-lite"/>
    </source>
</evidence>
<comment type="caution">
    <text evidence="3">The sequence shown here is derived from an EMBL/GenBank/DDBJ whole genome shotgun (WGS) entry which is preliminary data.</text>
</comment>
<dbReference type="OrthoDB" id="8283437at2"/>
<dbReference type="NCBIfam" id="NF041110">
    <property type="entry name" value="HPE1_fam_CxxC"/>
    <property type="match status" value="1"/>
</dbReference>
<dbReference type="eggNOG" id="ENOG502ZEFH">
    <property type="taxonomic scope" value="Bacteria"/>
</dbReference>
<dbReference type="RefSeq" id="WP_007196452.1">
    <property type="nucleotide sequence ID" value="NZ_CM002917.1"/>
</dbReference>
<dbReference type="EMBL" id="ABIA03000002">
    <property type="protein sequence ID" value="EDQ32104.1"/>
    <property type="molecule type" value="Genomic_DNA"/>
</dbReference>